<dbReference type="EMBL" id="JAPNKA010000001">
    <property type="protein sequence ID" value="MCY1079526.1"/>
    <property type="molecule type" value="Genomic_DNA"/>
</dbReference>
<protein>
    <recommendedName>
        <fullName evidence="6">Siderophore synthetase component</fullName>
    </recommendedName>
</protein>
<dbReference type="InterPro" id="IPR022770">
    <property type="entry name" value="IucA/IucC-like_C"/>
</dbReference>
<dbReference type="Proteomes" id="UP001207654">
    <property type="component" value="Unassembled WGS sequence"/>
</dbReference>
<evidence type="ECO:0000259" key="2">
    <source>
        <dbReference type="Pfam" id="PF04183"/>
    </source>
</evidence>
<dbReference type="InterPro" id="IPR037455">
    <property type="entry name" value="LucA/IucC-like"/>
</dbReference>
<evidence type="ECO:0000313" key="5">
    <source>
        <dbReference type="Proteomes" id="UP001207654"/>
    </source>
</evidence>
<feature type="domain" description="Aerobactin siderophore biosynthesis IucA/IucC-like C-terminal" evidence="3">
    <location>
        <begin position="432"/>
        <end position="595"/>
    </location>
</feature>
<feature type="domain" description="Aerobactin siderophore biosynthesis IucA/IucC N-terminal" evidence="2">
    <location>
        <begin position="168"/>
        <end position="400"/>
    </location>
</feature>
<dbReference type="Pfam" id="PF06276">
    <property type="entry name" value="FhuF"/>
    <property type="match status" value="1"/>
</dbReference>
<evidence type="ECO:0008006" key="6">
    <source>
        <dbReference type="Google" id="ProtNLM"/>
    </source>
</evidence>
<reference evidence="4 5" key="1">
    <citation type="submission" date="2022-11" db="EMBL/GenBank/DDBJ databases">
        <title>Minimal conservation of predation-associated metabolite biosynthetic gene clusters underscores biosynthetic potential of Myxococcota including descriptions for ten novel species: Archangium lansinium sp. nov., Myxococcus landrumus sp. nov., Nannocystis bai.</title>
        <authorList>
            <person name="Ahearne A."/>
            <person name="Stevens C."/>
            <person name="Phillips K."/>
        </authorList>
    </citation>
    <scope>NUCLEOTIDE SEQUENCE [LARGE SCALE GENOMIC DNA]</scope>
    <source>
        <strain evidence="4 5">MIWBW</strain>
    </source>
</reference>
<evidence type="ECO:0000259" key="3">
    <source>
        <dbReference type="Pfam" id="PF06276"/>
    </source>
</evidence>
<gene>
    <name evidence="4" type="ORF">OV287_34215</name>
</gene>
<evidence type="ECO:0000256" key="1">
    <source>
        <dbReference type="ARBA" id="ARBA00007832"/>
    </source>
</evidence>
<proteinExistence type="inferred from homology"/>
<sequence>MAPLPPSGYVLAEPAATERLLNSYLRETGLADPRITLEQLRALPLPSGIHEKLCADGCPLRVELPRTGRLLLGTLRRGSPSGHHRYGPVLWQCSATGVPDRRVDGALHLARILVAELASEEAEPVVRERRMDALLRHIQNSVDKTALYLDRSAQREPWPSDGEGPIAFLAAEQRILFGHPFHPTPKSSEGFTPSDLEQYAPELGATFPLHYLAASPELIEEDFLPGAGENVLPAAVREEAAALLTSTRGGWSLLPCHPWQVRHLHGLPGFRRLLEEQRVVHLGPLGKSVHPTSSVRTVLAEGHPFFFKLPLGVRITNLVRVNPQEQLQRSLGISRVVALLQARAPQPNFSILLETGYRALAPRDWAPEERHALAEHTAVLFRDARPCAQTPAPLVVAALLEPSPSHGEPAIMRAVRRATGVASGPLKPSGVEAWLRRYLQVSMMPLLRLFIEEGLSLEAHVQNSLLTLKDGWPEHFHVRDLEGASLSRDRAAARGLLDAGGLTETHSALYDDTEAWQRLEYYFFVNHLSHLLVTLALHGPSDEPRLWKVVRNVLESNALSLRATGGAPYLEALLDGPTLPAKANLTSRFRERGERPLYLDVPNPIREQEVPRWS</sequence>
<dbReference type="PANTHER" id="PTHR34384:SF5">
    <property type="entry name" value="L-2,3-DIAMINOPROPANOATE--CITRATE LIGASE"/>
    <property type="match status" value="1"/>
</dbReference>
<keyword evidence="5" id="KW-1185">Reference proteome</keyword>
<dbReference type="RefSeq" id="WP_267538241.1">
    <property type="nucleotide sequence ID" value="NZ_JAPNKA010000001.1"/>
</dbReference>
<dbReference type="Gene3D" id="1.10.510.40">
    <property type="match status" value="1"/>
</dbReference>
<accession>A0ABT4AD79</accession>
<name>A0ABT4AD79_9BACT</name>
<dbReference type="Pfam" id="PF04183">
    <property type="entry name" value="IucA_IucC"/>
    <property type="match status" value="1"/>
</dbReference>
<dbReference type="InterPro" id="IPR007310">
    <property type="entry name" value="Aerobactin_biosyn_IucA/IucC_N"/>
</dbReference>
<organism evidence="4 5">
    <name type="scientific">Archangium lansingense</name>
    <dbReference type="NCBI Taxonomy" id="2995310"/>
    <lineage>
        <taxon>Bacteria</taxon>
        <taxon>Pseudomonadati</taxon>
        <taxon>Myxococcota</taxon>
        <taxon>Myxococcia</taxon>
        <taxon>Myxococcales</taxon>
        <taxon>Cystobacterineae</taxon>
        <taxon>Archangiaceae</taxon>
        <taxon>Archangium</taxon>
    </lineage>
</organism>
<dbReference type="PANTHER" id="PTHR34384">
    <property type="entry name" value="L-2,3-DIAMINOPROPANOATE--CITRATE LIGASE"/>
    <property type="match status" value="1"/>
</dbReference>
<dbReference type="Gene3D" id="6.10.250.3370">
    <property type="match status" value="1"/>
</dbReference>
<comment type="caution">
    <text evidence="4">The sequence shown here is derived from an EMBL/GenBank/DDBJ whole genome shotgun (WGS) entry which is preliminary data.</text>
</comment>
<comment type="similarity">
    <text evidence="1">Belongs to the IucA/IucC family.</text>
</comment>
<evidence type="ECO:0000313" key="4">
    <source>
        <dbReference type="EMBL" id="MCY1079526.1"/>
    </source>
</evidence>